<evidence type="ECO:0000259" key="6">
    <source>
        <dbReference type="SMART" id="SM00646"/>
    </source>
</evidence>
<dbReference type="GO" id="GO:0008745">
    <property type="term" value="F:N-acetylmuramoyl-L-alanine amidase activity"/>
    <property type="evidence" value="ECO:0007669"/>
    <property type="project" value="UniProtKB-EC"/>
</dbReference>
<dbReference type="SUPFAM" id="SSF53187">
    <property type="entry name" value="Zn-dependent exopeptidases"/>
    <property type="match status" value="1"/>
</dbReference>
<accession>A0A7T0C2S9</accession>
<evidence type="ECO:0000256" key="4">
    <source>
        <dbReference type="PROSITE-ProRule" id="PRU00339"/>
    </source>
</evidence>
<feature type="signal peptide" evidence="5">
    <location>
        <begin position="1"/>
        <end position="32"/>
    </location>
</feature>
<dbReference type="AlphaFoldDB" id="A0A7T0C2S9"/>
<reference evidence="8" key="1">
    <citation type="submission" date="2020-02" db="EMBL/GenBank/DDBJ databases">
        <title>Genomic and physiological characterization of two novel Nitrospinaceae genera.</title>
        <authorList>
            <person name="Mueller A.J."/>
            <person name="Jung M.-Y."/>
            <person name="Strachan C.R."/>
            <person name="Herbold C.W."/>
            <person name="Kirkegaard R.H."/>
            <person name="Daims H."/>
        </authorList>
    </citation>
    <scope>NUCLEOTIDE SEQUENCE [LARGE SCALE GENOMIC DNA]</scope>
</reference>
<evidence type="ECO:0000256" key="1">
    <source>
        <dbReference type="ARBA" id="ARBA00001561"/>
    </source>
</evidence>
<evidence type="ECO:0000256" key="3">
    <source>
        <dbReference type="ARBA" id="ARBA00022801"/>
    </source>
</evidence>
<dbReference type="CDD" id="cd02696">
    <property type="entry name" value="MurNAc-LAA"/>
    <property type="match status" value="1"/>
</dbReference>
<proteinExistence type="predicted"/>
<dbReference type="FunFam" id="3.40.630.40:FF:000005">
    <property type="entry name" value="N-acetylmuramoyl-L-alanine amidase (AmiA)"/>
    <property type="match status" value="1"/>
</dbReference>
<dbReference type="InterPro" id="IPR050695">
    <property type="entry name" value="N-acetylmuramoyl_amidase_3"/>
</dbReference>
<keyword evidence="4" id="KW-0802">TPR repeat</keyword>
<dbReference type="Gene3D" id="2.60.40.3500">
    <property type="match status" value="1"/>
</dbReference>
<dbReference type="EC" id="3.5.1.28" evidence="2"/>
<dbReference type="InterPro" id="IPR021731">
    <property type="entry name" value="AMIN_dom"/>
</dbReference>
<dbReference type="Proteomes" id="UP000594464">
    <property type="component" value="Chromosome"/>
</dbReference>
<protein>
    <recommendedName>
        <fullName evidence="2">N-acetylmuramoyl-L-alanine amidase</fullName>
        <ecNumber evidence="2">3.5.1.28</ecNumber>
    </recommendedName>
</protein>
<evidence type="ECO:0000256" key="5">
    <source>
        <dbReference type="SAM" id="SignalP"/>
    </source>
</evidence>
<name>A0A7T0C2S9_9BACT</name>
<dbReference type="GO" id="GO:0009253">
    <property type="term" value="P:peptidoglycan catabolic process"/>
    <property type="evidence" value="ECO:0007669"/>
    <property type="project" value="InterPro"/>
</dbReference>
<dbReference type="Gene3D" id="1.25.40.10">
    <property type="entry name" value="Tetratricopeptide repeat domain"/>
    <property type="match status" value="1"/>
</dbReference>
<dbReference type="InterPro" id="IPR019734">
    <property type="entry name" value="TPR_rpt"/>
</dbReference>
<dbReference type="Gene3D" id="3.40.630.40">
    <property type="entry name" value="Zn-dependent exopeptidases"/>
    <property type="match status" value="1"/>
</dbReference>
<dbReference type="Pfam" id="PF01520">
    <property type="entry name" value="Amidase_3"/>
    <property type="match status" value="1"/>
</dbReference>
<dbReference type="EMBL" id="CP048620">
    <property type="protein sequence ID" value="QPJ65470.1"/>
    <property type="molecule type" value="Genomic_DNA"/>
</dbReference>
<comment type="catalytic activity">
    <reaction evidence="1">
        <text>Hydrolyzes the link between N-acetylmuramoyl residues and L-amino acid residues in certain cell-wall glycopeptides.</text>
        <dbReference type="EC" id="3.5.1.28"/>
    </reaction>
</comment>
<dbReference type="SMART" id="SM00646">
    <property type="entry name" value="Ami_3"/>
    <property type="match status" value="1"/>
</dbReference>
<evidence type="ECO:0000313" key="8">
    <source>
        <dbReference type="Proteomes" id="UP000594464"/>
    </source>
</evidence>
<dbReference type="GO" id="GO:0030288">
    <property type="term" value="C:outer membrane-bounded periplasmic space"/>
    <property type="evidence" value="ECO:0007669"/>
    <property type="project" value="TreeGrafter"/>
</dbReference>
<sequence length="572" mass="64731">MRSRIFKNTFAFKIIICLLAFAILQGHSLALAADPSDSLYNQARNAFYQLKRSPEKMALRDQWVNCIDRFLKVYEKYPKSYSAYKAVFTAGQLYEDLYSRSRRQSDLDQALAYYGKVVLAFEHDRLKDDALYHRGNIYVQKKQYALAAREFERIVQEFPKGDQRANAAKQLKTVSAYLPVAQPKPLALPASSSSMHLIKDIDYVTQGNYSRIIVKMDGPTRYVQKRLENPTRVYLDIEKARIAPGLEKPVNYTGPYLKTIRWSQFDSDTARLVLELNPESQAQARSIIKDNRLIIQLEPEDQPIRVAEALVKPAPKPSSRSKEKLIPPPKQVAEKPLAQPAAVKTVPLVVLDPGHGGKDLGAVGRHGLVEKEINLKISKMVKHLLETEYKLRVHLTRDDDTFIPLKERGPIANRMKADLFVSIHANAAKRRAAHGIETYYLGRGLSEQAKETAARENGDLVYSIPDDQTQQILADLISNNKMNDSSRLAGRVQKYLYKNARKKYKTVKDLGVKEGPFWVLHDTNMASILVEVGFVTHSREASRLRDPIYLKLLAGAVAKGISDFLKEKGPTI</sequence>
<feature type="domain" description="MurNAc-LAA" evidence="6">
    <location>
        <begin position="411"/>
        <end position="562"/>
    </location>
</feature>
<organism evidence="7 8">
    <name type="scientific">Candidatus Nitrohelix vancouverensis</name>
    <dbReference type="NCBI Taxonomy" id="2705534"/>
    <lineage>
        <taxon>Bacteria</taxon>
        <taxon>Pseudomonadati</taxon>
        <taxon>Nitrospinota/Tectimicrobiota group</taxon>
        <taxon>Nitrospinota</taxon>
        <taxon>Nitrospinia</taxon>
        <taxon>Nitrospinales</taxon>
        <taxon>Nitrospinaceae</taxon>
        <taxon>Candidatus Nitrohelix</taxon>
    </lineage>
</organism>
<feature type="repeat" description="TPR" evidence="4">
    <location>
        <begin position="128"/>
        <end position="161"/>
    </location>
</feature>
<dbReference type="PANTHER" id="PTHR30404">
    <property type="entry name" value="N-ACETYLMURAMOYL-L-ALANINE AMIDASE"/>
    <property type="match status" value="1"/>
</dbReference>
<dbReference type="InterPro" id="IPR011990">
    <property type="entry name" value="TPR-like_helical_dom_sf"/>
</dbReference>
<dbReference type="Pfam" id="PF11741">
    <property type="entry name" value="AMIN"/>
    <property type="match status" value="1"/>
</dbReference>
<dbReference type="InterPro" id="IPR002508">
    <property type="entry name" value="MurNAc-LAA_cat"/>
</dbReference>
<dbReference type="PANTHER" id="PTHR30404:SF0">
    <property type="entry name" value="N-ACETYLMURAMOYL-L-ALANINE AMIDASE AMIC"/>
    <property type="match status" value="1"/>
</dbReference>
<dbReference type="SUPFAM" id="SSF48452">
    <property type="entry name" value="TPR-like"/>
    <property type="match status" value="1"/>
</dbReference>
<evidence type="ECO:0000256" key="2">
    <source>
        <dbReference type="ARBA" id="ARBA00011901"/>
    </source>
</evidence>
<dbReference type="PROSITE" id="PS50005">
    <property type="entry name" value="TPR"/>
    <property type="match status" value="1"/>
</dbReference>
<evidence type="ECO:0000313" key="7">
    <source>
        <dbReference type="EMBL" id="QPJ65470.1"/>
    </source>
</evidence>
<keyword evidence="3" id="KW-0378">Hydrolase</keyword>
<gene>
    <name evidence="7" type="ORF">G3M78_08730</name>
</gene>
<keyword evidence="5" id="KW-0732">Signal</keyword>
<feature type="chain" id="PRO_5032757634" description="N-acetylmuramoyl-L-alanine amidase" evidence="5">
    <location>
        <begin position="33"/>
        <end position="572"/>
    </location>
</feature>
<dbReference type="KEGG" id="nva:G3M78_08730"/>